<comment type="similarity">
    <text evidence="2">Belongs to the OmpP1/FadL family.</text>
</comment>
<evidence type="ECO:0000256" key="8">
    <source>
        <dbReference type="SAM" id="SignalP"/>
    </source>
</evidence>
<keyword evidence="7" id="KW-0998">Cell outer membrane</keyword>
<sequence length="463" mass="50406">MNSNLKKVFFWAAAALATPGPAGATNGYFSHGWGTKSKAMAGVATALPQDTLVSAVNPAGTAFVGDSLDLGIAFFSPSDRGYKANDDYMMGAPFVTPGTYDSSLDWFVIPSFGYNRRLNDRMTLGLSIFANGGMNTKYKERPVWENFALPPNTTVDQNGNPIGVDPTGMAPNNANPNGIFTATTPTGVNLEQLFIEVPFTYKVNERHAVGIAPVFAVQRFEATGLEPFRAASLYPDSVTNNGDDWSHGAGFHIGWVGNLTDRFSLGASYRSRIWMTKLDEYKGLFAEEGSFDIPPMLNLGLAYKVTPALKVGLDYQRIFYGDIDAIANPNDIDLQPCFGGVAANVCLGGDKGLGFGWEDMDVFKLGASWDYSDAWTFRGGVSYASEFAPGAQALFNVLAPATIRWHFTLGATYRHSTKDEFNLSLAYMPEEELKGQNPVITGSQTGSVFMEQKDIEISWTHRF</sequence>
<evidence type="ECO:0000256" key="4">
    <source>
        <dbReference type="ARBA" id="ARBA00022692"/>
    </source>
</evidence>
<protein>
    <submittedName>
        <fullName evidence="9">Long-chain fatty acid transport protein</fullName>
    </submittedName>
</protein>
<feature type="signal peptide" evidence="8">
    <location>
        <begin position="1"/>
        <end position="24"/>
    </location>
</feature>
<proteinExistence type="inferred from homology"/>
<reference evidence="9 10" key="1">
    <citation type="submission" date="2011-09" db="EMBL/GenBank/DDBJ databases">
        <title>Complete sequence of chromosome of Thioflavicoccus mobilis 8321.</title>
        <authorList>
            <consortium name="US DOE Joint Genome Institute"/>
            <person name="Lucas S."/>
            <person name="Han J."/>
            <person name="Lapidus A."/>
            <person name="Cheng J.-F."/>
            <person name="Goodwin L."/>
            <person name="Pitluck S."/>
            <person name="Peters L."/>
            <person name="Ovchinnikova G."/>
            <person name="Lu M."/>
            <person name="Detter J.C."/>
            <person name="Han C."/>
            <person name="Tapia R."/>
            <person name="Land M."/>
            <person name="Hauser L."/>
            <person name="Kyrpides N."/>
            <person name="Ivanova N."/>
            <person name="Pagani I."/>
            <person name="Vogl K."/>
            <person name="Liu Z."/>
            <person name="Imhoff J."/>
            <person name="Thiel V."/>
            <person name="Frigaard N.-U."/>
            <person name="Bryant D."/>
            <person name="Woyke T."/>
        </authorList>
    </citation>
    <scope>NUCLEOTIDE SEQUENCE [LARGE SCALE GENOMIC DNA]</scope>
    <source>
        <strain evidence="9 10">8321</strain>
    </source>
</reference>
<evidence type="ECO:0000256" key="3">
    <source>
        <dbReference type="ARBA" id="ARBA00022452"/>
    </source>
</evidence>
<dbReference type="OrthoDB" id="19849at2"/>
<evidence type="ECO:0000256" key="7">
    <source>
        <dbReference type="ARBA" id="ARBA00023237"/>
    </source>
</evidence>
<feature type="chain" id="PRO_5003943568" evidence="8">
    <location>
        <begin position="25"/>
        <end position="463"/>
    </location>
</feature>
<name>L0H1R2_9GAMM</name>
<keyword evidence="10" id="KW-1185">Reference proteome</keyword>
<dbReference type="PANTHER" id="PTHR35093:SF8">
    <property type="entry name" value="OUTER MEMBRANE PROTEIN NMB0088-RELATED"/>
    <property type="match status" value="1"/>
</dbReference>
<dbReference type="RefSeq" id="WP_015281711.1">
    <property type="nucleotide sequence ID" value="NC_019940.1"/>
</dbReference>
<dbReference type="HOGENOM" id="CLU_035981_1_0_6"/>
<evidence type="ECO:0000313" key="9">
    <source>
        <dbReference type="EMBL" id="AGA91580.1"/>
    </source>
</evidence>
<dbReference type="Proteomes" id="UP000010816">
    <property type="component" value="Chromosome"/>
</dbReference>
<dbReference type="Gene3D" id="2.40.160.60">
    <property type="entry name" value="Outer membrane protein transport protein (OMPP1/FadL/TodX)"/>
    <property type="match status" value="1"/>
</dbReference>
<evidence type="ECO:0000256" key="6">
    <source>
        <dbReference type="ARBA" id="ARBA00023136"/>
    </source>
</evidence>
<gene>
    <name evidence="9" type="ORF">Thimo_2880</name>
</gene>
<evidence type="ECO:0000313" key="10">
    <source>
        <dbReference type="Proteomes" id="UP000010816"/>
    </source>
</evidence>
<comment type="subcellular location">
    <subcellularLocation>
        <location evidence="1">Cell outer membrane</location>
        <topology evidence="1">Multi-pass membrane protein</topology>
    </subcellularLocation>
</comment>
<dbReference type="SUPFAM" id="SSF56935">
    <property type="entry name" value="Porins"/>
    <property type="match status" value="1"/>
</dbReference>
<dbReference type="KEGG" id="tmb:Thimo_2880"/>
<accession>L0H1R2</accession>
<keyword evidence="3" id="KW-1134">Transmembrane beta strand</keyword>
<dbReference type="GO" id="GO:0015483">
    <property type="term" value="F:long-chain fatty acid transporting porin activity"/>
    <property type="evidence" value="ECO:0007669"/>
    <property type="project" value="TreeGrafter"/>
</dbReference>
<evidence type="ECO:0000256" key="5">
    <source>
        <dbReference type="ARBA" id="ARBA00022729"/>
    </source>
</evidence>
<dbReference type="AlphaFoldDB" id="L0H1R2"/>
<dbReference type="Pfam" id="PF03349">
    <property type="entry name" value="Toluene_X"/>
    <property type="match status" value="1"/>
</dbReference>
<dbReference type="eggNOG" id="COG2067">
    <property type="taxonomic scope" value="Bacteria"/>
</dbReference>
<keyword evidence="4" id="KW-0812">Transmembrane</keyword>
<dbReference type="GO" id="GO:0009279">
    <property type="term" value="C:cell outer membrane"/>
    <property type="evidence" value="ECO:0007669"/>
    <property type="project" value="UniProtKB-SubCell"/>
</dbReference>
<dbReference type="InterPro" id="IPR005017">
    <property type="entry name" value="OMPP1/FadL/TodX"/>
</dbReference>
<dbReference type="EMBL" id="CP003051">
    <property type="protein sequence ID" value="AGA91580.1"/>
    <property type="molecule type" value="Genomic_DNA"/>
</dbReference>
<keyword evidence="6" id="KW-0472">Membrane</keyword>
<evidence type="ECO:0000256" key="2">
    <source>
        <dbReference type="ARBA" id="ARBA00008163"/>
    </source>
</evidence>
<evidence type="ECO:0000256" key="1">
    <source>
        <dbReference type="ARBA" id="ARBA00004571"/>
    </source>
</evidence>
<keyword evidence="5 8" id="KW-0732">Signal</keyword>
<dbReference type="PATRIC" id="fig|765912.4.peg.2818"/>
<organism evidence="9 10">
    <name type="scientific">Thioflavicoccus mobilis 8321</name>
    <dbReference type="NCBI Taxonomy" id="765912"/>
    <lineage>
        <taxon>Bacteria</taxon>
        <taxon>Pseudomonadati</taxon>
        <taxon>Pseudomonadota</taxon>
        <taxon>Gammaproteobacteria</taxon>
        <taxon>Chromatiales</taxon>
        <taxon>Chromatiaceae</taxon>
        <taxon>Thioflavicoccus</taxon>
    </lineage>
</organism>
<dbReference type="PANTHER" id="PTHR35093">
    <property type="entry name" value="OUTER MEMBRANE PROTEIN NMB0088-RELATED"/>
    <property type="match status" value="1"/>
</dbReference>